<evidence type="ECO:0000256" key="1">
    <source>
        <dbReference type="ARBA" id="ARBA00004239"/>
    </source>
</evidence>
<dbReference type="InterPro" id="IPR033116">
    <property type="entry name" value="TRYPSIN_SER"/>
</dbReference>
<name>A0A6J3C3E1_GALME</name>
<dbReference type="RefSeq" id="XP_031766876.1">
    <property type="nucleotide sequence ID" value="XM_031911016.2"/>
</dbReference>
<evidence type="ECO:0000259" key="9">
    <source>
        <dbReference type="PROSITE" id="PS50240"/>
    </source>
</evidence>
<dbReference type="SUPFAM" id="SSF50494">
    <property type="entry name" value="Trypsin-like serine proteases"/>
    <property type="match status" value="1"/>
</dbReference>
<keyword evidence="8" id="KW-0732">Signal</keyword>
<accession>A0A6J3C3E1</accession>
<organism evidence="10 11">
    <name type="scientific">Galleria mellonella</name>
    <name type="common">Greater wax moth</name>
    <dbReference type="NCBI Taxonomy" id="7137"/>
    <lineage>
        <taxon>Eukaryota</taxon>
        <taxon>Metazoa</taxon>
        <taxon>Ecdysozoa</taxon>
        <taxon>Arthropoda</taxon>
        <taxon>Hexapoda</taxon>
        <taxon>Insecta</taxon>
        <taxon>Pterygota</taxon>
        <taxon>Neoptera</taxon>
        <taxon>Endopterygota</taxon>
        <taxon>Lepidoptera</taxon>
        <taxon>Glossata</taxon>
        <taxon>Ditrysia</taxon>
        <taxon>Pyraloidea</taxon>
        <taxon>Pyralidae</taxon>
        <taxon>Galleriinae</taxon>
        <taxon>Galleria</taxon>
    </lineage>
</organism>
<dbReference type="FunCoup" id="A0A6J3C3E1">
    <property type="interactions" value="58"/>
</dbReference>
<reference evidence="11" key="1">
    <citation type="submission" date="2025-08" db="UniProtKB">
        <authorList>
            <consortium name="RefSeq"/>
        </authorList>
    </citation>
    <scope>IDENTIFICATION</scope>
    <source>
        <tissue evidence="11">Whole larvae</tissue>
    </source>
</reference>
<dbReference type="CDD" id="cd00190">
    <property type="entry name" value="Tryp_SPc"/>
    <property type="match status" value="1"/>
</dbReference>
<comment type="subcellular location">
    <subcellularLocation>
        <location evidence="1">Secreted</location>
        <location evidence="1">Extracellular space</location>
    </subcellularLocation>
</comment>
<dbReference type="InterPro" id="IPR009003">
    <property type="entry name" value="Peptidase_S1_PA"/>
</dbReference>
<dbReference type="Pfam" id="PF00089">
    <property type="entry name" value="Trypsin"/>
    <property type="match status" value="1"/>
</dbReference>
<dbReference type="InParanoid" id="A0A6J3C3E1"/>
<dbReference type="PRINTS" id="PR00722">
    <property type="entry name" value="CHYMOTRYPSIN"/>
</dbReference>
<dbReference type="KEGG" id="gmw:113513016"/>
<dbReference type="Proteomes" id="UP001652740">
    <property type="component" value="Unplaced"/>
</dbReference>
<evidence type="ECO:0000313" key="10">
    <source>
        <dbReference type="Proteomes" id="UP001652740"/>
    </source>
</evidence>
<evidence type="ECO:0000256" key="5">
    <source>
        <dbReference type="ARBA" id="ARBA00055534"/>
    </source>
</evidence>
<dbReference type="Gene3D" id="2.40.10.10">
    <property type="entry name" value="Trypsin-like serine proteases"/>
    <property type="match status" value="1"/>
</dbReference>
<keyword evidence="6" id="KW-1205">Fibrinolytic toxin</keyword>
<dbReference type="InterPro" id="IPR001314">
    <property type="entry name" value="Peptidase_S1A"/>
</dbReference>
<dbReference type="GO" id="GO:0006508">
    <property type="term" value="P:proteolysis"/>
    <property type="evidence" value="ECO:0007669"/>
    <property type="project" value="UniProtKB-KW"/>
</dbReference>
<dbReference type="GeneID" id="113513016"/>
<keyword evidence="10" id="KW-1185">Reference proteome</keyword>
<dbReference type="AlphaFoldDB" id="A0A6J3C3E1"/>
<evidence type="ECO:0000256" key="3">
    <source>
        <dbReference type="ARBA" id="ARBA00023157"/>
    </source>
</evidence>
<keyword evidence="7" id="KW-0645">Protease</keyword>
<keyword evidence="4" id="KW-1199">Hemostasis impairing toxin</keyword>
<evidence type="ECO:0000256" key="6">
    <source>
        <dbReference type="ARBA" id="ARBA00084094"/>
    </source>
</evidence>
<dbReference type="PROSITE" id="PS50240">
    <property type="entry name" value="TRYPSIN_DOM"/>
    <property type="match status" value="1"/>
</dbReference>
<comment type="function">
    <text evidence="5">Fibrinolytic activity; shows preferential cleavage of Arg-Gly bonds in all three fibrinogen chains. Contact with the caterpillars causes severe bleeding, due the anticoagulant effect of the protein.</text>
</comment>
<dbReference type="PROSITE" id="PS00134">
    <property type="entry name" value="TRYPSIN_HIS"/>
    <property type="match status" value="1"/>
</dbReference>
<dbReference type="GO" id="GO:0004252">
    <property type="term" value="F:serine-type endopeptidase activity"/>
    <property type="evidence" value="ECO:0007669"/>
    <property type="project" value="InterPro"/>
</dbReference>
<dbReference type="InterPro" id="IPR043504">
    <property type="entry name" value="Peptidase_S1_PA_chymotrypsin"/>
</dbReference>
<protein>
    <submittedName>
        <fullName evidence="11">Brachyurin-like</fullName>
    </submittedName>
</protein>
<dbReference type="InterPro" id="IPR018114">
    <property type="entry name" value="TRYPSIN_HIS"/>
</dbReference>
<dbReference type="PANTHER" id="PTHR24258">
    <property type="entry name" value="SERINE PROTEASE-RELATED"/>
    <property type="match status" value="1"/>
</dbReference>
<evidence type="ECO:0000256" key="8">
    <source>
        <dbReference type="SAM" id="SignalP"/>
    </source>
</evidence>
<sequence length="296" mass="31036">MKLILITLLAFIALSNAKNIGLSVPNNYTVYGYLTKYGIPEAERIRKAEEEYLKNPSRIVGGVPAGVGQFPYQAGLISDIIGISGRGVCGGTLISDNRVLTAAHCWFDGINQAWRFTVILGSVLLFSGGTRIETSSVVNHPSYTPQLVRNDISVIYLPSNVAISSTISPASLPTGSELGENFAGSSAIASGFGLTSDGGGISNDQFLSFVSLNVITNTVCSYAFPIIVQPSNICTSGVGGVGTCNGDSGGPLVLVRNNRNILIGVTSFGSAFGCQANLPAAYARVTSFIDFINQHI</sequence>
<dbReference type="InterPro" id="IPR001254">
    <property type="entry name" value="Trypsin_dom"/>
</dbReference>
<dbReference type="PANTHER" id="PTHR24258:SF136">
    <property type="entry name" value="GH06673P-RELATED"/>
    <property type="match status" value="1"/>
</dbReference>
<dbReference type="SMART" id="SM00020">
    <property type="entry name" value="Tryp_SPc"/>
    <property type="match status" value="1"/>
</dbReference>
<dbReference type="GO" id="GO:0090729">
    <property type="term" value="F:toxin activity"/>
    <property type="evidence" value="ECO:0007669"/>
    <property type="project" value="UniProtKB-KW"/>
</dbReference>
<feature type="signal peptide" evidence="8">
    <location>
        <begin position="1"/>
        <end position="17"/>
    </location>
</feature>
<evidence type="ECO:0000256" key="4">
    <source>
        <dbReference type="ARBA" id="ARBA00023240"/>
    </source>
</evidence>
<dbReference type="GO" id="GO:0005576">
    <property type="term" value="C:extracellular region"/>
    <property type="evidence" value="ECO:0007669"/>
    <property type="project" value="UniProtKB-SubCell"/>
</dbReference>
<dbReference type="OrthoDB" id="5565075at2759"/>
<dbReference type="FunFam" id="2.40.10.10:FF:000068">
    <property type="entry name" value="transmembrane protease serine 2"/>
    <property type="match status" value="1"/>
</dbReference>
<keyword evidence="3" id="KW-1015">Disulfide bond</keyword>
<keyword evidence="2" id="KW-0800">Toxin</keyword>
<dbReference type="PROSITE" id="PS00135">
    <property type="entry name" value="TRYPSIN_SER"/>
    <property type="match status" value="1"/>
</dbReference>
<evidence type="ECO:0000256" key="7">
    <source>
        <dbReference type="RuleBase" id="RU363034"/>
    </source>
</evidence>
<gene>
    <name evidence="11" type="primary">LOC113513016</name>
</gene>
<feature type="domain" description="Peptidase S1" evidence="9">
    <location>
        <begin position="59"/>
        <end position="296"/>
    </location>
</feature>
<feature type="chain" id="PRO_5026764738" evidence="8">
    <location>
        <begin position="18"/>
        <end position="296"/>
    </location>
</feature>
<keyword evidence="7" id="KW-0378">Hydrolase</keyword>
<proteinExistence type="predicted"/>
<evidence type="ECO:0000313" key="11">
    <source>
        <dbReference type="RefSeq" id="XP_031766876.1"/>
    </source>
</evidence>
<evidence type="ECO:0000256" key="2">
    <source>
        <dbReference type="ARBA" id="ARBA00022656"/>
    </source>
</evidence>
<keyword evidence="7" id="KW-0720">Serine protease</keyword>